<protein>
    <submittedName>
        <fullName evidence="2">Opacity protein-like surface antigen</fullName>
    </submittedName>
</protein>
<feature type="signal peptide" evidence="1">
    <location>
        <begin position="1"/>
        <end position="25"/>
    </location>
</feature>
<dbReference type="Proteomes" id="UP000533598">
    <property type="component" value="Unassembled WGS sequence"/>
</dbReference>
<dbReference type="RefSeq" id="WP_221490023.1">
    <property type="nucleotide sequence ID" value="NZ_BAAAUI010000036.1"/>
</dbReference>
<organism evidence="2 3">
    <name type="scientific">Crossiella cryophila</name>
    <dbReference type="NCBI Taxonomy" id="43355"/>
    <lineage>
        <taxon>Bacteria</taxon>
        <taxon>Bacillati</taxon>
        <taxon>Actinomycetota</taxon>
        <taxon>Actinomycetes</taxon>
        <taxon>Pseudonocardiales</taxon>
        <taxon>Pseudonocardiaceae</taxon>
        <taxon>Crossiella</taxon>
    </lineage>
</organism>
<dbReference type="AlphaFoldDB" id="A0A7W7CCG7"/>
<keyword evidence="1" id="KW-0732">Signal</keyword>
<accession>A0A7W7CCG7</accession>
<reference evidence="2 3" key="1">
    <citation type="submission" date="2020-08" db="EMBL/GenBank/DDBJ databases">
        <title>Sequencing the genomes of 1000 actinobacteria strains.</title>
        <authorList>
            <person name="Klenk H.-P."/>
        </authorList>
    </citation>
    <scope>NUCLEOTIDE SEQUENCE [LARGE SCALE GENOMIC DNA]</scope>
    <source>
        <strain evidence="2 3">DSM 44230</strain>
    </source>
</reference>
<feature type="chain" id="PRO_5030652232" evidence="1">
    <location>
        <begin position="26"/>
        <end position="136"/>
    </location>
</feature>
<evidence type="ECO:0000313" key="3">
    <source>
        <dbReference type="Proteomes" id="UP000533598"/>
    </source>
</evidence>
<sequence>MRGKKTVLALTGVFLAASGALLAPAAGAAATETAADRYTRVMYNQHGGKYNVITFQWSPNHTVRLRRPQQCTRNGSFMTIAFVHGTFRRSGDGGYKNWAFRGSFTRGSGSEEKFVTFRTRKNSSTEIQNCPDAWRG</sequence>
<name>A0A7W7CCG7_9PSEU</name>
<comment type="caution">
    <text evidence="2">The sequence shown here is derived from an EMBL/GenBank/DDBJ whole genome shotgun (WGS) entry which is preliminary data.</text>
</comment>
<dbReference type="EMBL" id="JACHMH010000001">
    <property type="protein sequence ID" value="MBB4678568.1"/>
    <property type="molecule type" value="Genomic_DNA"/>
</dbReference>
<gene>
    <name evidence="2" type="ORF">HNR67_004686</name>
</gene>
<proteinExistence type="predicted"/>
<evidence type="ECO:0000256" key="1">
    <source>
        <dbReference type="SAM" id="SignalP"/>
    </source>
</evidence>
<evidence type="ECO:0000313" key="2">
    <source>
        <dbReference type="EMBL" id="MBB4678568.1"/>
    </source>
</evidence>
<keyword evidence="3" id="KW-1185">Reference proteome</keyword>